<dbReference type="AlphaFoldDB" id="A0A409Y7U9"/>
<name>A0A409Y7U9_9AGAR</name>
<keyword evidence="2" id="KW-0812">Transmembrane</keyword>
<protein>
    <submittedName>
        <fullName evidence="3">Uncharacterized protein</fullName>
    </submittedName>
</protein>
<proteinExistence type="predicted"/>
<feature type="compositionally biased region" description="Polar residues" evidence="1">
    <location>
        <begin position="188"/>
        <end position="206"/>
    </location>
</feature>
<keyword evidence="2" id="KW-0472">Membrane</keyword>
<evidence type="ECO:0000256" key="2">
    <source>
        <dbReference type="SAM" id="Phobius"/>
    </source>
</evidence>
<feature type="region of interest" description="Disordered" evidence="1">
    <location>
        <begin position="1"/>
        <end position="25"/>
    </location>
</feature>
<dbReference type="InParanoid" id="A0A409Y7U9"/>
<feature type="compositionally biased region" description="Polar residues" evidence="1">
    <location>
        <begin position="277"/>
        <end position="292"/>
    </location>
</feature>
<feature type="compositionally biased region" description="Polar residues" evidence="1">
    <location>
        <begin position="81"/>
        <end position="92"/>
    </location>
</feature>
<feature type="compositionally biased region" description="Acidic residues" evidence="1">
    <location>
        <begin position="58"/>
        <end position="70"/>
    </location>
</feature>
<gene>
    <name evidence="3" type="ORF">CVT24_009368</name>
</gene>
<evidence type="ECO:0000313" key="3">
    <source>
        <dbReference type="EMBL" id="PPQ99100.1"/>
    </source>
</evidence>
<evidence type="ECO:0000256" key="1">
    <source>
        <dbReference type="SAM" id="MobiDB-lite"/>
    </source>
</evidence>
<keyword evidence="2" id="KW-1133">Transmembrane helix</keyword>
<sequence length="368" mass="40052">MTFGARSIPGQQPSSTQRFLTRNRRLPKELRVTKFRREIRGSLTSSLHSAISARQTPDDDNDPQSDGDSSDNDRDRGTTRPSNNAGFGNNPNIVIAGTVGTTNSNAANRRPGPKQDQDQDGDDGTDDTAARVPQRPGVAFVTLTATRTEFITVPAPTSTAAGTVTATVILTVNNYPINGPDGPPRNSFPDTSIRTAFPTTTPSDSNSETRDGRVQLSSGSIAAIAIGVIIFVALIMAFVIRMVHLRRERPWTQLDRGLCRFPDEEKLDGFGYRSRYQPENTSQTSLPSQMTDYQPTLPARALRRPTVRFATRPTEPSTIDEDLGSDISSLDDKLYTTTLFTPSNIHTNGTDRPPVGILLNPLPPTSNS</sequence>
<feature type="region of interest" description="Disordered" evidence="1">
    <location>
        <begin position="345"/>
        <end position="368"/>
    </location>
</feature>
<feature type="compositionally biased region" description="Polar residues" evidence="1">
    <location>
        <begin position="46"/>
        <end position="55"/>
    </location>
</feature>
<feature type="transmembrane region" description="Helical" evidence="2">
    <location>
        <begin position="220"/>
        <end position="240"/>
    </location>
</feature>
<reference evidence="3 4" key="1">
    <citation type="journal article" date="2018" name="Evol. Lett.">
        <title>Horizontal gene cluster transfer increased hallucinogenic mushroom diversity.</title>
        <authorList>
            <person name="Reynolds H.T."/>
            <person name="Vijayakumar V."/>
            <person name="Gluck-Thaler E."/>
            <person name="Korotkin H.B."/>
            <person name="Matheny P.B."/>
            <person name="Slot J.C."/>
        </authorList>
    </citation>
    <scope>NUCLEOTIDE SEQUENCE [LARGE SCALE GENOMIC DNA]</scope>
    <source>
        <strain evidence="3 4">2629</strain>
    </source>
</reference>
<organism evidence="3 4">
    <name type="scientific">Panaeolus cyanescens</name>
    <dbReference type="NCBI Taxonomy" id="181874"/>
    <lineage>
        <taxon>Eukaryota</taxon>
        <taxon>Fungi</taxon>
        <taxon>Dikarya</taxon>
        <taxon>Basidiomycota</taxon>
        <taxon>Agaricomycotina</taxon>
        <taxon>Agaricomycetes</taxon>
        <taxon>Agaricomycetidae</taxon>
        <taxon>Agaricales</taxon>
        <taxon>Agaricineae</taxon>
        <taxon>Galeropsidaceae</taxon>
        <taxon>Panaeolus</taxon>
    </lineage>
</organism>
<feature type="region of interest" description="Disordered" evidence="1">
    <location>
        <begin position="270"/>
        <end position="292"/>
    </location>
</feature>
<comment type="caution">
    <text evidence="3">The sequence shown here is derived from an EMBL/GenBank/DDBJ whole genome shotgun (WGS) entry which is preliminary data.</text>
</comment>
<accession>A0A409Y7U9</accession>
<feature type="region of interest" description="Disordered" evidence="1">
    <location>
        <begin position="46"/>
        <end position="136"/>
    </location>
</feature>
<evidence type="ECO:0000313" key="4">
    <source>
        <dbReference type="Proteomes" id="UP000284842"/>
    </source>
</evidence>
<dbReference type="Proteomes" id="UP000284842">
    <property type="component" value="Unassembled WGS sequence"/>
</dbReference>
<dbReference type="OrthoDB" id="10641692at2759"/>
<keyword evidence="4" id="KW-1185">Reference proteome</keyword>
<feature type="compositionally biased region" description="Polar residues" evidence="1">
    <location>
        <begin position="9"/>
        <end position="20"/>
    </location>
</feature>
<dbReference type="EMBL" id="NHTK01001369">
    <property type="protein sequence ID" value="PPQ99100.1"/>
    <property type="molecule type" value="Genomic_DNA"/>
</dbReference>
<feature type="region of interest" description="Disordered" evidence="1">
    <location>
        <begin position="176"/>
        <end position="212"/>
    </location>
</feature>